<dbReference type="AlphaFoldDB" id="A0A3A9JKQ8"/>
<dbReference type="OrthoDB" id="9790149at2"/>
<evidence type="ECO:0000313" key="13">
    <source>
        <dbReference type="Proteomes" id="UP000278036"/>
    </source>
</evidence>
<evidence type="ECO:0000256" key="2">
    <source>
        <dbReference type="ARBA" id="ARBA00022475"/>
    </source>
</evidence>
<feature type="transmembrane region" description="Helical" evidence="7">
    <location>
        <begin position="95"/>
        <end position="114"/>
    </location>
</feature>
<feature type="transmembrane region" description="Helical" evidence="7">
    <location>
        <begin position="464"/>
        <end position="488"/>
    </location>
</feature>
<keyword evidence="5 7" id="KW-0472">Membrane</keyword>
<evidence type="ECO:0000313" key="10">
    <source>
        <dbReference type="EMBL" id="RKK05801.1"/>
    </source>
</evidence>
<keyword evidence="3 7" id="KW-0812">Transmembrane</keyword>
<dbReference type="Pfam" id="PF03772">
    <property type="entry name" value="Competence"/>
    <property type="match status" value="1"/>
</dbReference>
<evidence type="ECO:0000313" key="11">
    <source>
        <dbReference type="EMBL" id="RMI25635.1"/>
    </source>
</evidence>
<dbReference type="PANTHER" id="PTHR30619:SF1">
    <property type="entry name" value="RECOMBINATION PROTEIN 2"/>
    <property type="match status" value="1"/>
</dbReference>
<evidence type="ECO:0000259" key="9">
    <source>
        <dbReference type="Pfam" id="PF13567"/>
    </source>
</evidence>
<feature type="domain" description="DUF4131" evidence="9">
    <location>
        <begin position="74"/>
        <end position="219"/>
    </location>
</feature>
<protein>
    <submittedName>
        <fullName evidence="10">ComEC family competence protein</fullName>
    </submittedName>
    <submittedName>
        <fullName evidence="11">DUF4131 domain-containing protein</fullName>
    </submittedName>
</protein>
<comment type="caution">
    <text evidence="10">The sequence shown here is derived from an EMBL/GenBank/DDBJ whole genome shotgun (WGS) entry which is preliminary data.</text>
</comment>
<evidence type="ECO:0000256" key="1">
    <source>
        <dbReference type="ARBA" id="ARBA00004651"/>
    </source>
</evidence>
<feature type="domain" description="ComEC/Rec2-related protein" evidence="8">
    <location>
        <begin position="261"/>
        <end position="543"/>
    </location>
</feature>
<feature type="region of interest" description="Disordered" evidence="6">
    <location>
        <begin position="714"/>
        <end position="736"/>
    </location>
</feature>
<sequence>MRTLNAQRIPPVSLAWVGGVAAHLPGLAFLRRLSLTLQGGLATEWQRLPLWLPVAMGSGILLYFSLRHEPDLSALWLAAALILAAVLLASRRPLAAWTLAMGGVAALGFGVAAWQTQRLPPIIDLPNKAMVVEGVVEAVDPLPEGVRVKLTRPRLSGDGPELQRNLRIRLRKKDPLVPVPGDRLRIRSLVREPAPPAFPGGWDFQRGAYFQGLGGSGFAIGPAERLGEPLPASPFAQLRGAIGARIGAEIPAGSGAVSAALLTGSQSAIPEPDMAAMRDSGLAHLLSVSGLHIAIVMGLTFGTVRFLLALLPWLALRCDGKAVAAPCSLVIGLGYVLLTGSQVPMLRSFAMAVLVTLGILLGRRALSLRALAVAAVAVLLMQPEAVTGPSFQMSFAAVMVLIAGNEWTGPFMARWRARKEWWRKPVLMLLGLTLTSILAGLATTPYGLHHFGRLQIYGVVANALAIPLTSVLVMPAGMVALALMPFGLEGLALAPMGRGVDGILWVAHTVAGWPGAALAAAPTPSWGLGLTSLGMLWLCLWQQQWRLLGLPLMLAGSLSAAWVAPPDILVSDDARLIAFHAPQGVYLQRGSGASSLVRESWLRSWAEEGAIPVPLQGQTPDGVLDCTATVCRFQPRPDGPVALLLRSVKARGREASPAIQAAPHCGEAVLMLSPEPIRGRCRGAAEVDRFTVWRNGPHAIWLEAGGPRIVSDRDWRGRRPWVPPPPRAAWEQPAAQ</sequence>
<reference evidence="10 13" key="1">
    <citation type="submission" date="2018-09" db="EMBL/GenBank/DDBJ databases">
        <title>Roseomonas sp. nov., isolated from feces of Tibetan antelopes in the Qinghai-Tibet plateau, China.</title>
        <authorList>
            <person name="Tian Z."/>
        </authorList>
    </citation>
    <scope>NUCLEOTIDE SEQUENCE [LARGE SCALE GENOMIC DNA]</scope>
    <source>
        <strain evidence="11 12">Z23</strain>
        <strain evidence="10 13">Z24</strain>
    </source>
</reference>
<feature type="transmembrane region" description="Helical" evidence="7">
    <location>
        <begin position="73"/>
        <end position="89"/>
    </location>
</feature>
<feature type="transmembrane region" description="Helical" evidence="7">
    <location>
        <begin position="393"/>
        <end position="413"/>
    </location>
</feature>
<feature type="transmembrane region" description="Helical" evidence="7">
    <location>
        <begin position="350"/>
        <end position="381"/>
    </location>
</feature>
<evidence type="ECO:0000256" key="4">
    <source>
        <dbReference type="ARBA" id="ARBA00022989"/>
    </source>
</evidence>
<dbReference type="EMBL" id="RAQU01000009">
    <property type="protein sequence ID" value="RKK05801.1"/>
    <property type="molecule type" value="Genomic_DNA"/>
</dbReference>
<feature type="transmembrane region" description="Helical" evidence="7">
    <location>
        <begin position="50"/>
        <end position="66"/>
    </location>
</feature>
<dbReference type="InterPro" id="IPR025405">
    <property type="entry name" value="DUF4131"/>
</dbReference>
<evidence type="ECO:0000313" key="12">
    <source>
        <dbReference type="Proteomes" id="UP000274097"/>
    </source>
</evidence>
<feature type="transmembrane region" description="Helical" evidence="7">
    <location>
        <begin position="282"/>
        <end position="308"/>
    </location>
</feature>
<dbReference type="GO" id="GO:0005886">
    <property type="term" value="C:plasma membrane"/>
    <property type="evidence" value="ECO:0007669"/>
    <property type="project" value="UniProtKB-SubCell"/>
</dbReference>
<feature type="transmembrane region" description="Helical" evidence="7">
    <location>
        <begin position="320"/>
        <end position="338"/>
    </location>
</feature>
<evidence type="ECO:0000256" key="7">
    <source>
        <dbReference type="SAM" id="Phobius"/>
    </source>
</evidence>
<proteinExistence type="predicted"/>
<keyword evidence="4 7" id="KW-1133">Transmembrane helix</keyword>
<name>A0A3A9JKQ8_9PROT</name>
<feature type="transmembrane region" description="Helical" evidence="7">
    <location>
        <begin position="425"/>
        <end position="444"/>
    </location>
</feature>
<accession>A0A3A9JKQ8</accession>
<feature type="transmembrane region" description="Helical" evidence="7">
    <location>
        <begin position="12"/>
        <end position="30"/>
    </location>
</feature>
<dbReference type="Proteomes" id="UP000278036">
    <property type="component" value="Unassembled WGS sequence"/>
</dbReference>
<evidence type="ECO:0000259" key="8">
    <source>
        <dbReference type="Pfam" id="PF03772"/>
    </source>
</evidence>
<keyword evidence="12" id="KW-1185">Reference proteome</keyword>
<dbReference type="InterPro" id="IPR004477">
    <property type="entry name" value="ComEC_N"/>
</dbReference>
<dbReference type="Pfam" id="PF13567">
    <property type="entry name" value="DUF4131"/>
    <property type="match status" value="1"/>
</dbReference>
<dbReference type="InterPro" id="IPR052159">
    <property type="entry name" value="Competence_DNA_uptake"/>
</dbReference>
<dbReference type="RefSeq" id="WP_120636692.1">
    <property type="nucleotide sequence ID" value="NZ_RAQU01000009.1"/>
</dbReference>
<dbReference type="InParanoid" id="A0A3A9JKQ8"/>
<dbReference type="Proteomes" id="UP000274097">
    <property type="component" value="Unassembled WGS sequence"/>
</dbReference>
<dbReference type="PANTHER" id="PTHR30619">
    <property type="entry name" value="DNA INTERNALIZATION/COMPETENCE PROTEIN COMEC/REC2"/>
    <property type="match status" value="1"/>
</dbReference>
<evidence type="ECO:0000256" key="6">
    <source>
        <dbReference type="SAM" id="MobiDB-lite"/>
    </source>
</evidence>
<comment type="subcellular location">
    <subcellularLocation>
        <location evidence="1">Cell membrane</location>
        <topology evidence="1">Multi-pass membrane protein</topology>
    </subcellularLocation>
</comment>
<gene>
    <name evidence="10" type="ORF">D6Z83_02160</name>
    <name evidence="11" type="ORF">EBE87_07960</name>
</gene>
<evidence type="ECO:0000256" key="3">
    <source>
        <dbReference type="ARBA" id="ARBA00022692"/>
    </source>
</evidence>
<organism evidence="10 13">
    <name type="scientific">Teichococcus wenyumeiae</name>
    <dbReference type="NCBI Taxonomy" id="2478470"/>
    <lineage>
        <taxon>Bacteria</taxon>
        <taxon>Pseudomonadati</taxon>
        <taxon>Pseudomonadota</taxon>
        <taxon>Alphaproteobacteria</taxon>
        <taxon>Acetobacterales</taxon>
        <taxon>Roseomonadaceae</taxon>
        <taxon>Roseomonas</taxon>
    </lineage>
</organism>
<feature type="transmembrane region" description="Helical" evidence="7">
    <location>
        <begin position="500"/>
        <end position="519"/>
    </location>
</feature>
<dbReference type="EMBL" id="RFLX01000004">
    <property type="protein sequence ID" value="RMI25635.1"/>
    <property type="molecule type" value="Genomic_DNA"/>
</dbReference>
<evidence type="ECO:0000256" key="5">
    <source>
        <dbReference type="ARBA" id="ARBA00023136"/>
    </source>
</evidence>
<keyword evidence="2" id="KW-1003">Cell membrane</keyword>
<dbReference type="NCBIfam" id="TIGR00360">
    <property type="entry name" value="ComEC_N-term"/>
    <property type="match status" value="1"/>
</dbReference>